<proteinExistence type="predicted"/>
<evidence type="ECO:0000313" key="2">
    <source>
        <dbReference type="Proteomes" id="UP000318313"/>
    </source>
</evidence>
<dbReference type="Proteomes" id="UP000318313">
    <property type="component" value="Chromosome"/>
</dbReference>
<dbReference type="KEGG" id="gfm:Enr17x_55920"/>
<evidence type="ECO:0000313" key="1">
    <source>
        <dbReference type="EMBL" id="QDV53517.1"/>
    </source>
</evidence>
<keyword evidence="2" id="KW-1185">Reference proteome</keyword>
<organism evidence="1 2">
    <name type="scientific">Gimesia fumaroli</name>
    <dbReference type="NCBI Taxonomy" id="2527976"/>
    <lineage>
        <taxon>Bacteria</taxon>
        <taxon>Pseudomonadati</taxon>
        <taxon>Planctomycetota</taxon>
        <taxon>Planctomycetia</taxon>
        <taxon>Planctomycetales</taxon>
        <taxon>Planctomycetaceae</taxon>
        <taxon>Gimesia</taxon>
    </lineage>
</organism>
<accession>A0A518IK81</accession>
<gene>
    <name evidence="1" type="ORF">Enr17x_55920</name>
</gene>
<dbReference type="AlphaFoldDB" id="A0A518IK81"/>
<sequence length="469" mass="52970">MRMSASIFDNVRQPGIYENLEQSTNGDENNMRRSVLARLRLDDLLTNISLGTESRIVWSISDTIDGRLFTLFPPHELNGIDFEIFCRPDIAKTELDKIVPKVLRSWIQDESGNGRPGGFLALGESIHRHVAQALSEKRKLNIQSLRDARDVVKNIGIPQPERDRLVELWERWDWAIRERKVTLSPWRGNAASAEPLLRTFLRKFESSRRIPEFSLTEFGTEIFRRALDLLKRNNGRRDAPFKFLLDQIEVHEDSEQEEIREVHRLFQYYTFFAIAKSNVASPEFTAKLFENDIALSNDELDRIESNDERRHPINMHASIVSGLGGIDASDYTAVKAEVRSKIRDGIEEFEKSKGVDSSKLHAALDFLAQEIGEKSVDSEGGIFRSMTLPIAGAALGAATSTTLDLIVNPDGGDQWRQVWIGMVGAGIGTSTGLAVDEVGKQLGKKYDYGLLRKSLVKSIETELRERLTS</sequence>
<name>A0A518IK81_9PLAN</name>
<protein>
    <submittedName>
        <fullName evidence="1">Uncharacterized protein</fullName>
    </submittedName>
</protein>
<reference evidence="1 2" key="1">
    <citation type="submission" date="2019-03" db="EMBL/GenBank/DDBJ databases">
        <title>Deep-cultivation of Planctomycetes and their phenomic and genomic characterization uncovers novel biology.</title>
        <authorList>
            <person name="Wiegand S."/>
            <person name="Jogler M."/>
            <person name="Boedeker C."/>
            <person name="Pinto D."/>
            <person name="Vollmers J."/>
            <person name="Rivas-Marin E."/>
            <person name="Kohn T."/>
            <person name="Peeters S.H."/>
            <person name="Heuer A."/>
            <person name="Rast P."/>
            <person name="Oberbeckmann S."/>
            <person name="Bunk B."/>
            <person name="Jeske O."/>
            <person name="Meyerdierks A."/>
            <person name="Storesund J.E."/>
            <person name="Kallscheuer N."/>
            <person name="Luecker S."/>
            <person name="Lage O.M."/>
            <person name="Pohl T."/>
            <person name="Merkel B.J."/>
            <person name="Hornburger P."/>
            <person name="Mueller R.-W."/>
            <person name="Bruemmer F."/>
            <person name="Labrenz M."/>
            <person name="Spormann A.M."/>
            <person name="Op den Camp H."/>
            <person name="Overmann J."/>
            <person name="Amann R."/>
            <person name="Jetten M.S.M."/>
            <person name="Mascher T."/>
            <person name="Medema M.H."/>
            <person name="Devos D.P."/>
            <person name="Kaster A.-K."/>
            <person name="Ovreas L."/>
            <person name="Rohde M."/>
            <person name="Galperin M.Y."/>
            <person name="Jogler C."/>
        </authorList>
    </citation>
    <scope>NUCLEOTIDE SEQUENCE [LARGE SCALE GENOMIC DNA]</scope>
    <source>
        <strain evidence="1 2">Enr17</strain>
    </source>
</reference>
<dbReference type="EMBL" id="CP037452">
    <property type="protein sequence ID" value="QDV53517.1"/>
    <property type="molecule type" value="Genomic_DNA"/>
</dbReference>